<dbReference type="Pfam" id="PF19515">
    <property type="entry name" value="DUF6048"/>
    <property type="match status" value="1"/>
</dbReference>
<dbReference type="AlphaFoldDB" id="A0A2S4N8G9"/>
<evidence type="ECO:0000313" key="2">
    <source>
        <dbReference type="Proteomes" id="UP000237056"/>
    </source>
</evidence>
<gene>
    <name evidence="1" type="ORF">Q361_10651</name>
</gene>
<proteinExistence type="predicted"/>
<keyword evidence="2" id="KW-1185">Reference proteome</keyword>
<name>A0A2S4N8G9_9FLAO</name>
<organism evidence="1 2">
    <name type="scientific">Flavobacterium croceum DSM 17960</name>
    <dbReference type="NCBI Taxonomy" id="1121886"/>
    <lineage>
        <taxon>Bacteria</taxon>
        <taxon>Pseudomonadati</taxon>
        <taxon>Bacteroidota</taxon>
        <taxon>Flavobacteriia</taxon>
        <taxon>Flavobacteriales</taxon>
        <taxon>Flavobacteriaceae</taxon>
        <taxon>Flavobacterium</taxon>
    </lineage>
</organism>
<sequence length="237" mass="27622">MLKFIFKIYIFLFTFLVFAQEKPKDSLPVKTDKYGLRLGVDLYKLSRSFYDKEYKGLELVGDFRLTKKHYVAAEIGNENKTTSETYLNFTTKGSYIKAGFDYNTYENWTGMNNLIHLGFRYGFSSFNQTLNSYSIYNTNHYFNTVTNYPTTKYDGLTASWIEIASGIKVEIFNNLFIGTSVRLNYLLSNKKPETFDNLYIPGYNKTYNGKFGVGFNYTISYFLPIFKKKVVAKTQKK</sequence>
<evidence type="ECO:0008006" key="3">
    <source>
        <dbReference type="Google" id="ProtNLM"/>
    </source>
</evidence>
<dbReference type="RefSeq" id="WP_103725764.1">
    <property type="nucleotide sequence ID" value="NZ_PQNY01000006.1"/>
</dbReference>
<dbReference type="InterPro" id="IPR046111">
    <property type="entry name" value="DUF6048"/>
</dbReference>
<comment type="caution">
    <text evidence="1">The sequence shown here is derived from an EMBL/GenBank/DDBJ whole genome shotgun (WGS) entry which is preliminary data.</text>
</comment>
<dbReference type="Proteomes" id="UP000237056">
    <property type="component" value="Unassembled WGS sequence"/>
</dbReference>
<reference evidence="1 2" key="1">
    <citation type="submission" date="2018-01" db="EMBL/GenBank/DDBJ databases">
        <title>Genomic Encyclopedia of Type Strains, Phase I: the one thousand microbial genomes (KMG-I) project.</title>
        <authorList>
            <person name="Goeker M."/>
        </authorList>
    </citation>
    <scope>NUCLEOTIDE SEQUENCE [LARGE SCALE GENOMIC DNA]</scope>
    <source>
        <strain evidence="1 2">DSM 17960</strain>
    </source>
</reference>
<evidence type="ECO:0000313" key="1">
    <source>
        <dbReference type="EMBL" id="POS01989.1"/>
    </source>
</evidence>
<dbReference type="OrthoDB" id="1199048at2"/>
<protein>
    <recommendedName>
        <fullName evidence="3">Outer membrane protein with beta-barrel domain</fullName>
    </recommendedName>
</protein>
<accession>A0A2S4N8G9</accession>
<dbReference type="EMBL" id="PQNY01000006">
    <property type="protein sequence ID" value="POS01989.1"/>
    <property type="molecule type" value="Genomic_DNA"/>
</dbReference>